<proteinExistence type="predicted"/>
<keyword evidence="2" id="KW-1185">Reference proteome</keyword>
<evidence type="ECO:0008006" key="3">
    <source>
        <dbReference type="Google" id="ProtNLM"/>
    </source>
</evidence>
<dbReference type="AlphaFoldDB" id="A0AAD9WU48"/>
<dbReference type="Proteomes" id="UP001280121">
    <property type="component" value="Unassembled WGS sequence"/>
</dbReference>
<organism evidence="1 2">
    <name type="scientific">Dipteronia dyeriana</name>
    <dbReference type="NCBI Taxonomy" id="168575"/>
    <lineage>
        <taxon>Eukaryota</taxon>
        <taxon>Viridiplantae</taxon>
        <taxon>Streptophyta</taxon>
        <taxon>Embryophyta</taxon>
        <taxon>Tracheophyta</taxon>
        <taxon>Spermatophyta</taxon>
        <taxon>Magnoliopsida</taxon>
        <taxon>eudicotyledons</taxon>
        <taxon>Gunneridae</taxon>
        <taxon>Pentapetalae</taxon>
        <taxon>rosids</taxon>
        <taxon>malvids</taxon>
        <taxon>Sapindales</taxon>
        <taxon>Sapindaceae</taxon>
        <taxon>Hippocastanoideae</taxon>
        <taxon>Acereae</taxon>
        <taxon>Dipteronia</taxon>
    </lineage>
</organism>
<evidence type="ECO:0000313" key="1">
    <source>
        <dbReference type="EMBL" id="KAK2642557.1"/>
    </source>
</evidence>
<comment type="caution">
    <text evidence="1">The sequence shown here is derived from an EMBL/GenBank/DDBJ whole genome shotgun (WGS) entry which is preliminary data.</text>
</comment>
<gene>
    <name evidence="1" type="ORF">Ddye_024320</name>
</gene>
<accession>A0AAD9WU48</accession>
<protein>
    <recommendedName>
        <fullName evidence="3">RNase H type-1 domain-containing protein</fullName>
    </recommendedName>
</protein>
<evidence type="ECO:0000313" key="2">
    <source>
        <dbReference type="Proteomes" id="UP001280121"/>
    </source>
</evidence>
<dbReference type="EMBL" id="JANJYI010000007">
    <property type="protein sequence ID" value="KAK2642557.1"/>
    <property type="molecule type" value="Genomic_DNA"/>
</dbReference>
<sequence length="95" mass="10548">MGVVELINSDRTNYSEIGLVCLDITDRLRDGSISGIHFVPRAANNVAHRLAKLALSADHDRFWVESYPDCVSHYIQEDLPGRSLVSSGFSIKSFP</sequence>
<reference evidence="1" key="1">
    <citation type="journal article" date="2023" name="Plant J.">
        <title>Genome sequences and population genomics provide insights into the demographic history, inbreeding, and mutation load of two 'living fossil' tree species of Dipteronia.</title>
        <authorList>
            <person name="Feng Y."/>
            <person name="Comes H.P."/>
            <person name="Chen J."/>
            <person name="Zhu S."/>
            <person name="Lu R."/>
            <person name="Zhang X."/>
            <person name="Li P."/>
            <person name="Qiu J."/>
            <person name="Olsen K.M."/>
            <person name="Qiu Y."/>
        </authorList>
    </citation>
    <scope>NUCLEOTIDE SEQUENCE</scope>
    <source>
        <strain evidence="1">KIB01</strain>
    </source>
</reference>
<name>A0AAD9WU48_9ROSI</name>